<keyword evidence="2 3" id="KW-0408">Iron</keyword>
<dbReference type="InterPro" id="IPR027443">
    <property type="entry name" value="IPNS-like_sf"/>
</dbReference>
<proteinExistence type="inferred from homology"/>
<feature type="domain" description="Fe2OG dioxygenase" evidence="4">
    <location>
        <begin position="162"/>
        <end position="264"/>
    </location>
</feature>
<gene>
    <name evidence="5" type="ORF">QN277_026934</name>
</gene>
<dbReference type="PANTHER" id="PTHR47990">
    <property type="entry name" value="2-OXOGLUTARATE (2OG) AND FE(II)-DEPENDENT OXYGENASE SUPERFAMILY PROTEIN-RELATED"/>
    <property type="match status" value="1"/>
</dbReference>
<dbReference type="GO" id="GO:0016491">
    <property type="term" value="F:oxidoreductase activity"/>
    <property type="evidence" value="ECO:0007669"/>
    <property type="project" value="UniProtKB-KW"/>
</dbReference>
<dbReference type="Gene3D" id="2.60.120.330">
    <property type="entry name" value="B-lactam Antibiotic, Isopenicillin N Synthase, Chain"/>
    <property type="match status" value="1"/>
</dbReference>
<evidence type="ECO:0000313" key="5">
    <source>
        <dbReference type="EMBL" id="KAK4265949.1"/>
    </source>
</evidence>
<evidence type="ECO:0000256" key="3">
    <source>
        <dbReference type="RuleBase" id="RU003682"/>
    </source>
</evidence>
<dbReference type="PROSITE" id="PS51471">
    <property type="entry name" value="FE2OG_OXY"/>
    <property type="match status" value="1"/>
</dbReference>
<dbReference type="GO" id="GO:0046872">
    <property type="term" value="F:metal ion binding"/>
    <property type="evidence" value="ECO:0007669"/>
    <property type="project" value="UniProtKB-KW"/>
</dbReference>
<evidence type="ECO:0000313" key="6">
    <source>
        <dbReference type="Proteomes" id="UP001293593"/>
    </source>
</evidence>
<dbReference type="AlphaFoldDB" id="A0AAE1JD72"/>
<comment type="similarity">
    <text evidence="3">Belongs to the iron/ascorbate-dependent oxidoreductase family.</text>
</comment>
<evidence type="ECO:0000259" key="4">
    <source>
        <dbReference type="PROSITE" id="PS51471"/>
    </source>
</evidence>
<evidence type="ECO:0000256" key="1">
    <source>
        <dbReference type="ARBA" id="ARBA00022723"/>
    </source>
</evidence>
<dbReference type="Pfam" id="PF03171">
    <property type="entry name" value="2OG-FeII_Oxy"/>
    <property type="match status" value="1"/>
</dbReference>
<accession>A0AAE1JD72</accession>
<keyword evidence="3" id="KW-0560">Oxidoreductase</keyword>
<keyword evidence="1 3" id="KW-0479">Metal-binding</keyword>
<evidence type="ECO:0000256" key="2">
    <source>
        <dbReference type="ARBA" id="ARBA00023004"/>
    </source>
</evidence>
<dbReference type="InterPro" id="IPR005123">
    <property type="entry name" value="Oxoglu/Fe-dep_dioxygenase_dom"/>
</dbReference>
<dbReference type="InterPro" id="IPR050231">
    <property type="entry name" value="Iron_ascorbate_oxido_reductase"/>
</dbReference>
<dbReference type="SUPFAM" id="SSF51197">
    <property type="entry name" value="Clavaminate synthase-like"/>
    <property type="match status" value="1"/>
</dbReference>
<sequence length="319" mass="35067">MVVASANMLVGDGGERVGGLELPRVDLSGERWAVSEQIVKASQEYGFFKLVKHGVPEDIIATMEEEASAFFAKPVAQKNATAGYGSNTIGLCGDVGRLEYLLLNASPSSSSISQLNPSNFRNSVSEYVGVVRELACEILELMAEGLEVPNTQAFSNFLRHHDSDSLLRLNHYPPLLNNDIINVAFGEHSDPQILSLIRSNDVPGLQISLPNGLWFPVSPDPSAFFVNVGDALQVMTNGRFVSVRHRAMTNSQESRMSMAFFGAPPLNACIAALPEMVTAQRPSLYRPFTWAEYKQAAYSLRLGDHRIHHFRVCTQVDQQ</sequence>
<organism evidence="5 6">
    <name type="scientific">Acacia crassicarpa</name>
    <name type="common">northern wattle</name>
    <dbReference type="NCBI Taxonomy" id="499986"/>
    <lineage>
        <taxon>Eukaryota</taxon>
        <taxon>Viridiplantae</taxon>
        <taxon>Streptophyta</taxon>
        <taxon>Embryophyta</taxon>
        <taxon>Tracheophyta</taxon>
        <taxon>Spermatophyta</taxon>
        <taxon>Magnoliopsida</taxon>
        <taxon>eudicotyledons</taxon>
        <taxon>Gunneridae</taxon>
        <taxon>Pentapetalae</taxon>
        <taxon>rosids</taxon>
        <taxon>fabids</taxon>
        <taxon>Fabales</taxon>
        <taxon>Fabaceae</taxon>
        <taxon>Caesalpinioideae</taxon>
        <taxon>mimosoid clade</taxon>
        <taxon>Acacieae</taxon>
        <taxon>Acacia</taxon>
    </lineage>
</organism>
<comment type="caution">
    <text evidence="5">The sequence shown here is derived from an EMBL/GenBank/DDBJ whole genome shotgun (WGS) entry which is preliminary data.</text>
</comment>
<dbReference type="InterPro" id="IPR026992">
    <property type="entry name" value="DIOX_N"/>
</dbReference>
<name>A0AAE1JD72_9FABA</name>
<reference evidence="5" key="1">
    <citation type="submission" date="2023-10" db="EMBL/GenBank/DDBJ databases">
        <title>Chromosome-level genome of the transformable northern wattle, Acacia crassicarpa.</title>
        <authorList>
            <person name="Massaro I."/>
            <person name="Sinha N.R."/>
            <person name="Poethig S."/>
            <person name="Leichty A.R."/>
        </authorList>
    </citation>
    <scope>NUCLEOTIDE SEQUENCE</scope>
    <source>
        <strain evidence="5">Acra3RX</strain>
        <tissue evidence="5">Leaf</tissue>
    </source>
</reference>
<dbReference type="Proteomes" id="UP001293593">
    <property type="component" value="Unassembled WGS sequence"/>
</dbReference>
<protein>
    <recommendedName>
        <fullName evidence="4">Fe2OG dioxygenase domain-containing protein</fullName>
    </recommendedName>
</protein>
<dbReference type="InterPro" id="IPR044861">
    <property type="entry name" value="IPNS-like_FE2OG_OXY"/>
</dbReference>
<dbReference type="Pfam" id="PF14226">
    <property type="entry name" value="DIOX_N"/>
    <property type="match status" value="1"/>
</dbReference>
<keyword evidence="6" id="KW-1185">Reference proteome</keyword>
<dbReference type="EMBL" id="JAWXYG010000008">
    <property type="protein sequence ID" value="KAK4265949.1"/>
    <property type="molecule type" value="Genomic_DNA"/>
</dbReference>